<dbReference type="EMBL" id="KZ820537">
    <property type="protein sequence ID" value="PWN47124.1"/>
    <property type="molecule type" value="Genomic_DNA"/>
</dbReference>
<reference evidence="1 2" key="1">
    <citation type="journal article" date="2018" name="Mol. Biol. Evol.">
        <title>Broad Genomic Sampling Reveals a Smut Pathogenic Ancestry of the Fungal Clade Ustilaginomycotina.</title>
        <authorList>
            <person name="Kijpornyongpan T."/>
            <person name="Mondo S.J."/>
            <person name="Barry K."/>
            <person name="Sandor L."/>
            <person name="Lee J."/>
            <person name="Lipzen A."/>
            <person name="Pangilinan J."/>
            <person name="LaButti K."/>
            <person name="Hainaut M."/>
            <person name="Henrissat B."/>
            <person name="Grigoriev I.V."/>
            <person name="Spatafora J.W."/>
            <person name="Aime M.C."/>
        </authorList>
    </citation>
    <scope>NUCLEOTIDE SEQUENCE [LARGE SCALE GENOMIC DNA]</scope>
    <source>
        <strain evidence="1 2">SA 807</strain>
    </source>
</reference>
<evidence type="ECO:0000313" key="2">
    <source>
        <dbReference type="Proteomes" id="UP000245626"/>
    </source>
</evidence>
<keyword evidence="2" id="KW-1185">Reference proteome</keyword>
<evidence type="ECO:0000313" key="1">
    <source>
        <dbReference type="EMBL" id="PWN47124.1"/>
    </source>
</evidence>
<gene>
    <name evidence="1" type="ORF">IE53DRAFT_269758</name>
</gene>
<name>A0ACD0NMX8_9BASI</name>
<accession>A0ACD0NMX8</accession>
<sequence length="60" mass="6523">MCTARDFRPPSSLHRLTELRSSHISSLGQGWPQPRKGGGGFSLALQPSLGSLELYEPSLD</sequence>
<dbReference type="Proteomes" id="UP000245626">
    <property type="component" value="Unassembled WGS sequence"/>
</dbReference>
<protein>
    <submittedName>
        <fullName evidence="1">Uncharacterized protein</fullName>
    </submittedName>
</protein>
<proteinExistence type="predicted"/>
<organism evidence="1 2">
    <name type="scientific">Violaceomyces palustris</name>
    <dbReference type="NCBI Taxonomy" id="1673888"/>
    <lineage>
        <taxon>Eukaryota</taxon>
        <taxon>Fungi</taxon>
        <taxon>Dikarya</taxon>
        <taxon>Basidiomycota</taxon>
        <taxon>Ustilaginomycotina</taxon>
        <taxon>Ustilaginomycetes</taxon>
        <taxon>Violaceomycetales</taxon>
        <taxon>Violaceomycetaceae</taxon>
        <taxon>Violaceomyces</taxon>
    </lineage>
</organism>